<dbReference type="EMBL" id="OV725080">
    <property type="protein sequence ID" value="CAH1398320.1"/>
    <property type="molecule type" value="Genomic_DNA"/>
</dbReference>
<dbReference type="AlphaFoldDB" id="A0A9P0MMG9"/>
<sequence length="96" mass="10690">MTKSFSNSAIAGMASLAALPRNPLNRQEEYTKRNYHYLRNIHLRDNEWSRYASGGGAVSKYGLRRLRIGPFQYKTAIDTISILSTVEGVALVATAL</sequence>
<keyword evidence="2" id="KW-1185">Reference proteome</keyword>
<gene>
    <name evidence="1" type="ORF">NEZAVI_LOCUS7994</name>
</gene>
<evidence type="ECO:0000313" key="2">
    <source>
        <dbReference type="Proteomes" id="UP001152798"/>
    </source>
</evidence>
<proteinExistence type="predicted"/>
<accession>A0A9P0MMG9</accession>
<organism evidence="1 2">
    <name type="scientific">Nezara viridula</name>
    <name type="common">Southern green stink bug</name>
    <name type="synonym">Cimex viridulus</name>
    <dbReference type="NCBI Taxonomy" id="85310"/>
    <lineage>
        <taxon>Eukaryota</taxon>
        <taxon>Metazoa</taxon>
        <taxon>Ecdysozoa</taxon>
        <taxon>Arthropoda</taxon>
        <taxon>Hexapoda</taxon>
        <taxon>Insecta</taxon>
        <taxon>Pterygota</taxon>
        <taxon>Neoptera</taxon>
        <taxon>Paraneoptera</taxon>
        <taxon>Hemiptera</taxon>
        <taxon>Heteroptera</taxon>
        <taxon>Panheteroptera</taxon>
        <taxon>Pentatomomorpha</taxon>
        <taxon>Pentatomoidea</taxon>
        <taxon>Pentatomidae</taxon>
        <taxon>Pentatominae</taxon>
        <taxon>Nezara</taxon>
    </lineage>
</organism>
<evidence type="ECO:0000313" key="1">
    <source>
        <dbReference type="EMBL" id="CAH1398320.1"/>
    </source>
</evidence>
<name>A0A9P0MMG9_NEZVI</name>
<reference evidence="1" key="1">
    <citation type="submission" date="2022-01" db="EMBL/GenBank/DDBJ databases">
        <authorList>
            <person name="King R."/>
        </authorList>
    </citation>
    <scope>NUCLEOTIDE SEQUENCE</scope>
</reference>
<dbReference type="Proteomes" id="UP001152798">
    <property type="component" value="Chromosome 4"/>
</dbReference>
<protein>
    <submittedName>
        <fullName evidence="1">Uncharacterized protein</fullName>
    </submittedName>
</protein>